<evidence type="ECO:0000313" key="4">
    <source>
        <dbReference type="Proteomes" id="UP001163046"/>
    </source>
</evidence>
<evidence type="ECO:0000313" key="3">
    <source>
        <dbReference type="EMBL" id="KAJ7394914.1"/>
    </source>
</evidence>
<keyword evidence="1" id="KW-1133">Transmembrane helix</keyword>
<sequence length="119" mass="13382">MAYQPWTGICILSLLHFRDLQSLEGLCDNGKEYILAPLTIPVLDNIIDNVNAFEQVLNDLSPQRPPSPSFSRRKAMLLKMMFLNNKWGMLVLIVCLISNLIVTTWTSCIILTIGMSTLA</sequence>
<evidence type="ECO:0000256" key="1">
    <source>
        <dbReference type="SAM" id="Phobius"/>
    </source>
</evidence>
<dbReference type="AlphaFoldDB" id="A0A9X0ABE8"/>
<keyword evidence="1" id="KW-0472">Membrane</keyword>
<keyword evidence="1" id="KW-0812">Transmembrane</keyword>
<proteinExistence type="predicted"/>
<dbReference type="EMBL" id="MU825396">
    <property type="protein sequence ID" value="KAJ7394914.1"/>
    <property type="molecule type" value="Genomic_DNA"/>
</dbReference>
<keyword evidence="4" id="KW-1185">Reference proteome</keyword>
<dbReference type="Proteomes" id="UP001163046">
    <property type="component" value="Unassembled WGS sequence"/>
</dbReference>
<comment type="caution">
    <text evidence="3">The sequence shown here is derived from an EMBL/GenBank/DDBJ whole genome shotgun (WGS) entry which is preliminary data.</text>
</comment>
<keyword evidence="2" id="KW-0732">Signal</keyword>
<gene>
    <name evidence="3" type="ORF">OS493_000751</name>
</gene>
<reference evidence="3" key="1">
    <citation type="submission" date="2023-01" db="EMBL/GenBank/DDBJ databases">
        <title>Genome assembly of the deep-sea coral Lophelia pertusa.</title>
        <authorList>
            <person name="Herrera S."/>
            <person name="Cordes E."/>
        </authorList>
    </citation>
    <scope>NUCLEOTIDE SEQUENCE</scope>
    <source>
        <strain evidence="3">USNM1676648</strain>
        <tissue evidence="3">Polyp</tissue>
    </source>
</reference>
<protein>
    <submittedName>
        <fullName evidence="3">Uncharacterized protein</fullName>
    </submittedName>
</protein>
<feature type="chain" id="PRO_5040808222" evidence="2">
    <location>
        <begin position="23"/>
        <end position="119"/>
    </location>
</feature>
<feature type="signal peptide" evidence="2">
    <location>
        <begin position="1"/>
        <end position="22"/>
    </location>
</feature>
<name>A0A9X0ABE8_9CNID</name>
<evidence type="ECO:0000256" key="2">
    <source>
        <dbReference type="SAM" id="SignalP"/>
    </source>
</evidence>
<organism evidence="3 4">
    <name type="scientific">Desmophyllum pertusum</name>
    <dbReference type="NCBI Taxonomy" id="174260"/>
    <lineage>
        <taxon>Eukaryota</taxon>
        <taxon>Metazoa</taxon>
        <taxon>Cnidaria</taxon>
        <taxon>Anthozoa</taxon>
        <taxon>Hexacorallia</taxon>
        <taxon>Scleractinia</taxon>
        <taxon>Caryophylliina</taxon>
        <taxon>Caryophylliidae</taxon>
        <taxon>Desmophyllum</taxon>
    </lineage>
</organism>
<feature type="transmembrane region" description="Helical" evidence="1">
    <location>
        <begin position="87"/>
        <end position="113"/>
    </location>
</feature>
<accession>A0A9X0ABE8</accession>